<dbReference type="Gene3D" id="1.10.10.10">
    <property type="entry name" value="Winged helix-like DNA-binding domain superfamily/Winged helix DNA-binding domain"/>
    <property type="match status" value="1"/>
</dbReference>
<evidence type="ECO:0000256" key="16">
    <source>
        <dbReference type="RuleBase" id="RU003829"/>
    </source>
</evidence>
<dbReference type="InterPro" id="IPR001373">
    <property type="entry name" value="Cullin_N"/>
</dbReference>
<dbReference type="GeneTree" id="ENSGT00940000155339"/>
<dbReference type="InterPro" id="IPR059120">
    <property type="entry name" value="Cullin-like_AB"/>
</dbReference>
<feature type="compositionally biased region" description="Polar residues" evidence="17">
    <location>
        <begin position="24"/>
        <end position="34"/>
    </location>
</feature>
<dbReference type="InterPro" id="IPR016157">
    <property type="entry name" value="Cullin_CS"/>
</dbReference>
<feature type="domain" description="Cullin family profile" evidence="18">
    <location>
        <begin position="473"/>
        <end position="698"/>
    </location>
</feature>
<dbReference type="InterPro" id="IPR036390">
    <property type="entry name" value="WH_DNA-bd_sf"/>
</dbReference>
<dbReference type="Proteomes" id="UP000694402">
    <property type="component" value="Unassembled WGS sequence"/>
</dbReference>
<dbReference type="GO" id="GO:0005634">
    <property type="term" value="C:nucleus"/>
    <property type="evidence" value="ECO:0007669"/>
    <property type="project" value="UniProtKB-SubCell"/>
</dbReference>
<dbReference type="PROSITE" id="PS01256">
    <property type="entry name" value="CULLIN_1"/>
    <property type="match status" value="1"/>
</dbReference>
<dbReference type="GO" id="GO:0005737">
    <property type="term" value="C:cytoplasm"/>
    <property type="evidence" value="ECO:0007669"/>
    <property type="project" value="UniProtKB-SubCell"/>
</dbReference>
<evidence type="ECO:0000256" key="15">
    <source>
        <dbReference type="PROSITE-ProRule" id="PRU00330"/>
    </source>
</evidence>
<dbReference type="GO" id="GO:0042254">
    <property type="term" value="P:ribosome biogenesis"/>
    <property type="evidence" value="ECO:0007669"/>
    <property type="project" value="UniProtKB-ARBA"/>
</dbReference>
<evidence type="ECO:0000256" key="14">
    <source>
        <dbReference type="ARBA" id="ARBA00068305"/>
    </source>
</evidence>
<dbReference type="PANTHER" id="PTHR11932">
    <property type="entry name" value="CULLIN"/>
    <property type="match status" value="1"/>
</dbReference>
<dbReference type="SUPFAM" id="SSF75632">
    <property type="entry name" value="Cullin homology domain"/>
    <property type="match status" value="1"/>
</dbReference>
<evidence type="ECO:0000256" key="13">
    <source>
        <dbReference type="ARBA" id="ARBA00023306"/>
    </source>
</evidence>
<protein>
    <recommendedName>
        <fullName evidence="14">Cullin-4B</fullName>
    </recommendedName>
</protein>
<dbReference type="Pfam" id="PF10557">
    <property type="entry name" value="Cullin_Nedd8"/>
    <property type="match status" value="1"/>
</dbReference>
<dbReference type="InterPro" id="IPR019559">
    <property type="entry name" value="Cullin_neddylation_domain"/>
</dbReference>
<evidence type="ECO:0000259" key="18">
    <source>
        <dbReference type="PROSITE" id="PS50069"/>
    </source>
</evidence>
<dbReference type="GO" id="GO:0016567">
    <property type="term" value="P:protein ubiquitination"/>
    <property type="evidence" value="ECO:0007669"/>
    <property type="project" value="UniProtKB-UniPathway"/>
</dbReference>
<keyword evidence="10" id="KW-0832">Ubl conjugation</keyword>
<dbReference type="GO" id="GO:0006511">
    <property type="term" value="P:ubiquitin-dependent protein catabolic process"/>
    <property type="evidence" value="ECO:0007669"/>
    <property type="project" value="InterPro"/>
</dbReference>
<evidence type="ECO:0000256" key="4">
    <source>
        <dbReference type="ARBA" id="ARBA00006019"/>
    </source>
</evidence>
<evidence type="ECO:0000256" key="12">
    <source>
        <dbReference type="ARBA" id="ARBA00023242"/>
    </source>
</evidence>
<proteinExistence type="inferred from homology"/>
<evidence type="ECO:0000256" key="11">
    <source>
        <dbReference type="ARBA" id="ARBA00023204"/>
    </source>
</evidence>
<dbReference type="SUPFAM" id="SSF74788">
    <property type="entry name" value="Cullin repeat-like"/>
    <property type="match status" value="1"/>
</dbReference>
<dbReference type="FunFam" id="3.30.230.130:FF:000001">
    <property type="entry name" value="Cullin 4A"/>
    <property type="match status" value="1"/>
</dbReference>
<dbReference type="SMART" id="SM00884">
    <property type="entry name" value="Cullin_Nedd8"/>
    <property type="match status" value="1"/>
</dbReference>
<evidence type="ECO:0000256" key="7">
    <source>
        <dbReference type="ARBA" id="ARBA00022553"/>
    </source>
</evidence>
<evidence type="ECO:0000256" key="10">
    <source>
        <dbReference type="ARBA" id="ARBA00022843"/>
    </source>
</evidence>
<evidence type="ECO:0000256" key="2">
    <source>
        <dbReference type="ARBA" id="ARBA00004496"/>
    </source>
</evidence>
<dbReference type="InterPro" id="IPR036317">
    <property type="entry name" value="Cullin_homology_sf"/>
</dbReference>
<evidence type="ECO:0000313" key="19">
    <source>
        <dbReference type="Ensembl" id="ENSOTSP00005005305.2"/>
    </source>
</evidence>
<feature type="region of interest" description="Disordered" evidence="17">
    <location>
        <begin position="1"/>
        <end position="70"/>
    </location>
</feature>
<comment type="similarity">
    <text evidence="4 15 16">Belongs to the cullin family.</text>
</comment>
<keyword evidence="9" id="KW-0833">Ubl conjugation pathway</keyword>
<dbReference type="InterPro" id="IPR016159">
    <property type="entry name" value="Cullin_repeat-like_dom_sf"/>
</dbReference>
<dbReference type="UniPathway" id="UPA00143"/>
<feature type="compositionally biased region" description="Low complexity" evidence="17">
    <location>
        <begin position="50"/>
        <end position="66"/>
    </location>
</feature>
<keyword evidence="13" id="KW-0131">Cell cycle</keyword>
<dbReference type="FunFam" id="1.20.1310.10:FF:000059">
    <property type="entry name" value="Cullin-4B"/>
    <property type="match status" value="1"/>
</dbReference>
<evidence type="ECO:0000256" key="1">
    <source>
        <dbReference type="ARBA" id="ARBA00004123"/>
    </source>
</evidence>
<dbReference type="InterPro" id="IPR036388">
    <property type="entry name" value="WH-like_DNA-bd_sf"/>
</dbReference>
<dbReference type="FunFam" id="1.20.1310.10:FF:000003">
    <property type="entry name" value="Cullin 4A"/>
    <property type="match status" value="1"/>
</dbReference>
<gene>
    <name evidence="19" type="primary">CUL4B</name>
</gene>
<organism evidence="19 20">
    <name type="scientific">Oncorhynchus tshawytscha</name>
    <name type="common">Chinook salmon</name>
    <name type="synonym">Salmo tshawytscha</name>
    <dbReference type="NCBI Taxonomy" id="74940"/>
    <lineage>
        <taxon>Eukaryota</taxon>
        <taxon>Metazoa</taxon>
        <taxon>Chordata</taxon>
        <taxon>Craniata</taxon>
        <taxon>Vertebrata</taxon>
        <taxon>Euteleostomi</taxon>
        <taxon>Actinopterygii</taxon>
        <taxon>Neopterygii</taxon>
        <taxon>Teleostei</taxon>
        <taxon>Protacanthopterygii</taxon>
        <taxon>Salmoniformes</taxon>
        <taxon>Salmonidae</taxon>
        <taxon>Salmoninae</taxon>
        <taxon>Oncorhynchus</taxon>
    </lineage>
</organism>
<dbReference type="PROSITE" id="PS50069">
    <property type="entry name" value="CULLIN_2"/>
    <property type="match status" value="1"/>
</dbReference>
<keyword evidence="12" id="KW-0539">Nucleus</keyword>
<keyword evidence="8" id="KW-0227">DNA damage</keyword>
<evidence type="ECO:0000256" key="6">
    <source>
        <dbReference type="ARBA" id="ARBA00022499"/>
    </source>
</evidence>
<evidence type="ECO:0000256" key="5">
    <source>
        <dbReference type="ARBA" id="ARBA00022490"/>
    </source>
</evidence>
<dbReference type="InterPro" id="IPR045093">
    <property type="entry name" value="Cullin"/>
</dbReference>
<dbReference type="SUPFAM" id="SSF46785">
    <property type="entry name" value="Winged helix' DNA-binding domain"/>
    <property type="match status" value="1"/>
</dbReference>
<comment type="pathway">
    <text evidence="3">Protein modification; protein ubiquitination.</text>
</comment>
<evidence type="ECO:0000313" key="20">
    <source>
        <dbReference type="Proteomes" id="UP000694402"/>
    </source>
</evidence>
<evidence type="ECO:0000256" key="3">
    <source>
        <dbReference type="ARBA" id="ARBA00004906"/>
    </source>
</evidence>
<name>A0A8C8C198_ONCTS</name>
<dbReference type="Gene3D" id="1.20.1310.10">
    <property type="entry name" value="Cullin Repeats"/>
    <property type="match status" value="4"/>
</dbReference>
<dbReference type="GO" id="GO:0006281">
    <property type="term" value="P:DNA repair"/>
    <property type="evidence" value="ECO:0007669"/>
    <property type="project" value="UniProtKB-KW"/>
</dbReference>
<dbReference type="GO" id="GO:0031465">
    <property type="term" value="C:Cul4B-RING E3 ubiquitin ligase complex"/>
    <property type="evidence" value="ECO:0007669"/>
    <property type="project" value="UniProtKB-ARBA"/>
</dbReference>
<comment type="subcellular location">
    <subcellularLocation>
        <location evidence="2">Cytoplasm</location>
    </subcellularLocation>
    <subcellularLocation>
        <location evidence="1">Nucleus</location>
    </subcellularLocation>
</comment>
<dbReference type="FunFam" id="1.20.1310.10:FF:000004">
    <property type="entry name" value="Cullin 4B"/>
    <property type="match status" value="1"/>
</dbReference>
<evidence type="ECO:0000256" key="8">
    <source>
        <dbReference type="ARBA" id="ARBA00022763"/>
    </source>
</evidence>
<evidence type="ECO:0000256" key="17">
    <source>
        <dbReference type="SAM" id="MobiDB-lite"/>
    </source>
</evidence>
<dbReference type="GO" id="GO:0031625">
    <property type="term" value="F:ubiquitin protein ligase binding"/>
    <property type="evidence" value="ECO:0007669"/>
    <property type="project" value="InterPro"/>
</dbReference>
<keyword evidence="6" id="KW-1017">Isopeptide bond</keyword>
<reference evidence="19" key="2">
    <citation type="submission" date="2025-09" db="UniProtKB">
        <authorList>
            <consortium name="Ensembl"/>
        </authorList>
    </citation>
    <scope>IDENTIFICATION</scope>
</reference>
<dbReference type="GO" id="GO:0031464">
    <property type="term" value="C:Cul4A-RING E3 ubiquitin ligase complex"/>
    <property type="evidence" value="ECO:0007669"/>
    <property type="project" value="UniProtKB-ARBA"/>
</dbReference>
<keyword evidence="11" id="KW-0234">DNA repair</keyword>
<dbReference type="FunFam" id="1.10.10.10:FF:000050">
    <property type="entry name" value="Cullin 4B"/>
    <property type="match status" value="1"/>
</dbReference>
<feature type="compositionally biased region" description="Pro residues" evidence="17">
    <location>
        <begin position="1"/>
        <end position="15"/>
    </location>
</feature>
<dbReference type="Pfam" id="PF26557">
    <property type="entry name" value="Cullin_AB"/>
    <property type="match status" value="1"/>
</dbReference>
<evidence type="ECO:0000256" key="9">
    <source>
        <dbReference type="ARBA" id="ARBA00022786"/>
    </source>
</evidence>
<dbReference type="Gene3D" id="3.30.230.130">
    <property type="entry name" value="Cullin, Chain C, Domain 2"/>
    <property type="match status" value="1"/>
</dbReference>
<dbReference type="InterPro" id="IPR016158">
    <property type="entry name" value="Cullin_homology"/>
</dbReference>
<dbReference type="SMART" id="SM00182">
    <property type="entry name" value="CULLIN"/>
    <property type="match status" value="1"/>
</dbReference>
<sequence length="825" mass="95439">MFPTGLPSPNPPPPTQEARPAASDVNTDSSSITNSKKRKINRSEREDIDSISSSPKTHNSSSSSTSQQIQKKLRFEDSVDFIGLDVKMAEESSSASCSSNKTKTVFLAGVVGHHANGLTKTAGSTTFSSSKPGAAKKLVIKNFKEKPKLPENYTHETWQKLKEAVEAIQNSTSIKYNLEELYQAVENLCSHKISARLYKQLRVVCEDHIKAQIDQFREYPFLTLFLKKIDNCWQDHCRQMIMIRSIFLFLDRTYVLQNSMLPSIWDMGLELFRFYIISDMKVQSKTIYGILLLIERERSGETIDRSLLRSLLSMLSDLQIYQDSFEQRFLEETNRLYAAEGQRLMQEREVIYPSRKPMLLSSHEDIVCIYIYIYSLNHLLDENRIQDLCLLYQLFSRVRGGVLVLLQHWIEYIKAFGSTIVINPEKDKTMVQELLDFKDKVDHIIDICFIKNEKFVNAMKEAFETFINKRPNKPAELIAKHVDSKLRAGNKEATDEELEKMLDKIMIIFRFIYGKDVFEAFYKKDLAKRLLVGKSASVDAEKSMLSKLKHECGAAFTSKLEGMFKDMELSKDIMVQFKQCQNIPGNIELTVNILTMGYWPTYIPMEVHLPAEMVRLQEIFKTFYLGKHSGRKLQWQSTLGHCVLKAEFKEGKKELQVSLFQTLVLLMFNEGEEFTLEEIKLATGIEDGELRRTLQSLACGKARVIHKVPKSKDVEDGDKFSCNDDFKHKLFRIKINQIQMKETVEEQASTTERVYQDRQYQIDAAIVRIMKMRKTLSHNLLVSEVYNQLKFPVKPADLKKRIESLIDRDYMERDKENPNQYNYVA</sequence>
<reference evidence="19" key="1">
    <citation type="submission" date="2025-08" db="UniProtKB">
        <authorList>
            <consortium name="Ensembl"/>
        </authorList>
    </citation>
    <scope>IDENTIFICATION</scope>
</reference>
<accession>A0A8C8C198</accession>
<keyword evidence="7" id="KW-0597">Phosphoprotein</keyword>
<keyword evidence="20" id="KW-1185">Reference proteome</keyword>
<keyword evidence="5" id="KW-0963">Cytoplasm</keyword>
<dbReference type="Ensembl" id="ENSOTST00005005912.2">
    <property type="protein sequence ID" value="ENSOTSP00005005305.2"/>
    <property type="gene ID" value="ENSOTSG00005001231.2"/>
</dbReference>
<dbReference type="Pfam" id="PF00888">
    <property type="entry name" value="Cullin"/>
    <property type="match status" value="2"/>
</dbReference>
<dbReference type="AlphaFoldDB" id="A0A8C8C198"/>